<evidence type="ECO:0000256" key="7">
    <source>
        <dbReference type="ARBA" id="ARBA00022840"/>
    </source>
</evidence>
<evidence type="ECO:0000256" key="8">
    <source>
        <dbReference type="ARBA" id="ARBA00023152"/>
    </source>
</evidence>
<evidence type="ECO:0000256" key="1">
    <source>
        <dbReference type="ARBA" id="ARBA00004888"/>
    </source>
</evidence>
<keyword evidence="16" id="KW-1185">Reference proteome</keyword>
<reference evidence="15 16" key="1">
    <citation type="journal article" date="2010" name="Nat. Commun.">
        <title>The complete sequence of the smallest known nuclear genome from the microsporidian Encephalitozoon intestinalis.</title>
        <authorList>
            <person name="Corradi N."/>
            <person name="Pombert J.-F."/>
            <person name="Farinelli L."/>
            <person name="Didier E.S."/>
            <person name="Keeling P.J."/>
        </authorList>
    </citation>
    <scope>NUCLEOTIDE SEQUENCE [LARGE SCALE GENOMIC DNA]</scope>
    <source>
        <strain evidence="15 16">ATCC 50506</strain>
    </source>
</reference>
<dbReference type="Proteomes" id="UP000002313">
    <property type="component" value="Chromosome XI"/>
</dbReference>
<dbReference type="InterPro" id="IPR022673">
    <property type="entry name" value="Hexokinase_C"/>
</dbReference>
<reference evidence="15 16" key="2">
    <citation type="journal article" date="2012" name="Proc. Natl. Acad. Sci. U.S.A.">
        <title>Gain and loss of multiple functionally related, horizontally transferred genes in the reduced genomes of two microsporidian parasites.</title>
        <authorList>
            <person name="Pombert J.-F."/>
            <person name="Selman M."/>
            <person name="Burki F."/>
            <person name="Bardell F.T."/>
            <person name="Farinelli L."/>
            <person name="Solter L.F."/>
            <person name="Whitman D.W."/>
            <person name="Weiss L.M."/>
            <person name="Corradi N."/>
            <person name="Keeling P.J."/>
        </authorList>
    </citation>
    <scope>NUCLEOTIDE SEQUENCE [LARGE SCALE GENOMIC DNA]</scope>
    <source>
        <strain evidence="15 16">ATCC 50506</strain>
    </source>
</reference>
<comment type="similarity">
    <text evidence="3 11">Belongs to the hexokinase family.</text>
</comment>
<comment type="catalytic activity">
    <reaction evidence="9">
        <text>a D-hexose + ATP = a D-hexose 6-phosphate + ADP + H(+)</text>
        <dbReference type="Rhea" id="RHEA:22740"/>
        <dbReference type="ChEBI" id="CHEBI:4194"/>
        <dbReference type="ChEBI" id="CHEBI:15378"/>
        <dbReference type="ChEBI" id="CHEBI:30616"/>
        <dbReference type="ChEBI" id="CHEBI:229467"/>
        <dbReference type="ChEBI" id="CHEBI:456216"/>
        <dbReference type="EC" id="2.7.1.1"/>
    </reaction>
    <physiologicalReaction direction="left-to-right" evidence="9">
        <dbReference type="Rhea" id="RHEA:22741"/>
    </physiologicalReaction>
</comment>
<dbReference type="CDD" id="cd24000">
    <property type="entry name" value="ASKHA_NBD_HK"/>
    <property type="match status" value="1"/>
</dbReference>
<evidence type="ECO:0000259" key="13">
    <source>
        <dbReference type="Pfam" id="PF00349"/>
    </source>
</evidence>
<keyword evidence="12" id="KW-0732">Signal</keyword>
<feature type="chain" id="PRO_5003140102" description="Phosphotransferase" evidence="12">
    <location>
        <begin position="25"/>
        <end position="456"/>
    </location>
</feature>
<dbReference type="Gene3D" id="3.30.420.40">
    <property type="match status" value="1"/>
</dbReference>
<dbReference type="InterPro" id="IPR043129">
    <property type="entry name" value="ATPase_NBD"/>
</dbReference>
<dbReference type="GO" id="GO:0008865">
    <property type="term" value="F:fructokinase activity"/>
    <property type="evidence" value="ECO:0007669"/>
    <property type="project" value="TreeGrafter"/>
</dbReference>
<gene>
    <name evidence="15" type="ORF">Eint_111430</name>
</gene>
<protein>
    <recommendedName>
        <fullName evidence="11">Phosphotransferase</fullName>
        <ecNumber evidence="11">2.7.1.-</ecNumber>
    </recommendedName>
</protein>
<keyword evidence="4 11" id="KW-0808">Transferase</keyword>
<dbReference type="AlphaFoldDB" id="E0SA20"/>
<dbReference type="EC" id="2.7.1.-" evidence="11"/>
<dbReference type="OrthoDB" id="419537at2759"/>
<keyword evidence="5 11" id="KW-0547">Nucleotide-binding</keyword>
<dbReference type="HOGENOM" id="CLU_041825_0_0_1"/>
<feature type="signal peptide" evidence="12">
    <location>
        <begin position="1"/>
        <end position="24"/>
    </location>
</feature>
<proteinExistence type="inferred from homology"/>
<evidence type="ECO:0000256" key="12">
    <source>
        <dbReference type="SAM" id="SignalP"/>
    </source>
</evidence>
<evidence type="ECO:0000256" key="9">
    <source>
        <dbReference type="ARBA" id="ARBA00044613"/>
    </source>
</evidence>
<feature type="domain" description="Hexokinase C-terminal" evidence="14">
    <location>
        <begin position="242"/>
        <end position="445"/>
    </location>
</feature>
<keyword evidence="6 11" id="KW-0418">Kinase</keyword>
<evidence type="ECO:0000256" key="5">
    <source>
        <dbReference type="ARBA" id="ARBA00022741"/>
    </source>
</evidence>
<comment type="pathway">
    <text evidence="2">Carbohydrate metabolism; hexose metabolism.</text>
</comment>
<dbReference type="GO" id="GO:0006006">
    <property type="term" value="P:glucose metabolic process"/>
    <property type="evidence" value="ECO:0007669"/>
    <property type="project" value="TreeGrafter"/>
</dbReference>
<dbReference type="UniPathway" id="UPA00109">
    <property type="reaction ID" value="UER00180"/>
</dbReference>
<accession>E0SA20</accession>
<dbReference type="KEGG" id="ein:Eint_111430"/>
<dbReference type="GO" id="GO:0001678">
    <property type="term" value="P:intracellular glucose homeostasis"/>
    <property type="evidence" value="ECO:0007669"/>
    <property type="project" value="InterPro"/>
</dbReference>
<keyword evidence="7 11" id="KW-0067">ATP-binding</keyword>
<dbReference type="InterPro" id="IPR022672">
    <property type="entry name" value="Hexokinase_N"/>
</dbReference>
<evidence type="ECO:0000256" key="3">
    <source>
        <dbReference type="ARBA" id="ARBA00009225"/>
    </source>
</evidence>
<name>E0SA20_ENCIT</name>
<feature type="domain" description="Hexokinase N-terminal" evidence="13">
    <location>
        <begin position="80"/>
        <end position="234"/>
    </location>
</feature>
<dbReference type="PANTHER" id="PTHR19443">
    <property type="entry name" value="HEXOKINASE"/>
    <property type="match status" value="1"/>
</dbReference>
<comment type="pathway">
    <text evidence="1">Carbohydrate degradation; glycolysis; D-glyceraldehyde 3-phosphate and glycerone phosphate from D-glucose: step 1/4.</text>
</comment>
<dbReference type="GO" id="GO:0005536">
    <property type="term" value="F:D-glucose binding"/>
    <property type="evidence" value="ECO:0007669"/>
    <property type="project" value="InterPro"/>
</dbReference>
<evidence type="ECO:0000313" key="16">
    <source>
        <dbReference type="Proteomes" id="UP000002313"/>
    </source>
</evidence>
<dbReference type="Pfam" id="PF00349">
    <property type="entry name" value="Hexokinase_1"/>
    <property type="match status" value="1"/>
</dbReference>
<organism evidence="15 16">
    <name type="scientific">Encephalitozoon intestinalis (strain ATCC 50506)</name>
    <name type="common">Microsporidian parasite</name>
    <name type="synonym">Septata intestinalis</name>
    <dbReference type="NCBI Taxonomy" id="876142"/>
    <lineage>
        <taxon>Eukaryota</taxon>
        <taxon>Fungi</taxon>
        <taxon>Fungi incertae sedis</taxon>
        <taxon>Microsporidia</taxon>
        <taxon>Unikaryonidae</taxon>
        <taxon>Encephalitozoon</taxon>
    </lineage>
</organism>
<dbReference type="Pfam" id="PF03727">
    <property type="entry name" value="Hexokinase_2"/>
    <property type="match status" value="1"/>
</dbReference>
<dbReference type="GO" id="GO:0006096">
    <property type="term" value="P:glycolytic process"/>
    <property type="evidence" value="ECO:0007669"/>
    <property type="project" value="UniProtKB-UniPathway"/>
</dbReference>
<dbReference type="PRINTS" id="PR00475">
    <property type="entry name" value="HEXOKINASE"/>
</dbReference>
<dbReference type="EMBL" id="CP001952">
    <property type="protein sequence ID" value="ADM12642.1"/>
    <property type="molecule type" value="Genomic_DNA"/>
</dbReference>
<sequence length="456" mass="51076">MKQINLFTFFLVGMPGIQLLVVNGEETSKNTTTFPIQNSEAIEIKRTFAERIAKAQEIFSDGDFLNSYIDPDKVKTYYRGVYETVVVDVGGTHLKISKVFIDSSLPKREGALSFDGAMECIPSFYRYPDTSNLQNEDKITWNDWVAERMVEFYGQDLPKKKINASLTFSYPLFQTSISNAKMERATKNFCFRIDDHTFDEDVVEALNTSLRNRNVNVHVSCVINDSTATYMAGALRGYDNIIGIVLGTGTNSSFCVKKNGTDSVTLYNSEWGSTSVPRSMLTEADLAVITDLETKKISYSIIDVLVGGCKLNDMILNSLKTLHPELYEKYIDCEEELSLAISLAIKRQNEGILKEDVDLSQTLASIINDFNARGMKILASLVSAVIESCMKDMQYVTLILNGTTFSYEDLRRALKENVKEIHPNIDIRLEFLGNASLEGAAFVSLMSSDNSNPERL</sequence>
<dbReference type="PANTHER" id="PTHR19443:SF16">
    <property type="entry name" value="HEXOKINASE TYPE 1-RELATED"/>
    <property type="match status" value="1"/>
</dbReference>
<dbReference type="GeneID" id="9699711"/>
<evidence type="ECO:0000256" key="6">
    <source>
        <dbReference type="ARBA" id="ARBA00022777"/>
    </source>
</evidence>
<dbReference type="RefSeq" id="XP_003074002.1">
    <property type="nucleotide sequence ID" value="XM_003073956.1"/>
</dbReference>
<comment type="catalytic activity">
    <reaction evidence="10">
        <text>D-fructose + ATP = D-fructose 6-phosphate + ADP + H(+)</text>
        <dbReference type="Rhea" id="RHEA:16125"/>
        <dbReference type="ChEBI" id="CHEBI:15378"/>
        <dbReference type="ChEBI" id="CHEBI:30616"/>
        <dbReference type="ChEBI" id="CHEBI:37721"/>
        <dbReference type="ChEBI" id="CHEBI:61527"/>
        <dbReference type="ChEBI" id="CHEBI:456216"/>
        <dbReference type="EC" id="2.7.1.1"/>
    </reaction>
    <physiologicalReaction direction="left-to-right" evidence="10">
        <dbReference type="Rhea" id="RHEA:16126"/>
    </physiologicalReaction>
</comment>
<dbReference type="GO" id="GO:0005739">
    <property type="term" value="C:mitochondrion"/>
    <property type="evidence" value="ECO:0007669"/>
    <property type="project" value="TreeGrafter"/>
</dbReference>
<dbReference type="VEuPathDB" id="MicrosporidiaDB:Eint_111430"/>
<dbReference type="GO" id="GO:0005524">
    <property type="term" value="F:ATP binding"/>
    <property type="evidence" value="ECO:0007669"/>
    <property type="project" value="UniProtKB-UniRule"/>
</dbReference>
<keyword evidence="8 11" id="KW-0324">Glycolysis</keyword>
<dbReference type="InterPro" id="IPR001312">
    <property type="entry name" value="Hexokinase"/>
</dbReference>
<evidence type="ECO:0000256" key="11">
    <source>
        <dbReference type="RuleBase" id="RU362007"/>
    </source>
</evidence>
<dbReference type="GO" id="GO:0005829">
    <property type="term" value="C:cytosol"/>
    <property type="evidence" value="ECO:0007669"/>
    <property type="project" value="TreeGrafter"/>
</dbReference>
<evidence type="ECO:0000256" key="10">
    <source>
        <dbReference type="ARBA" id="ARBA00047905"/>
    </source>
</evidence>
<evidence type="ECO:0000256" key="4">
    <source>
        <dbReference type="ARBA" id="ARBA00022679"/>
    </source>
</evidence>
<dbReference type="SUPFAM" id="SSF53067">
    <property type="entry name" value="Actin-like ATPase domain"/>
    <property type="match status" value="2"/>
</dbReference>
<dbReference type="GO" id="GO:0004340">
    <property type="term" value="F:glucokinase activity"/>
    <property type="evidence" value="ECO:0007669"/>
    <property type="project" value="TreeGrafter"/>
</dbReference>
<evidence type="ECO:0000313" key="15">
    <source>
        <dbReference type="EMBL" id="ADM12642.1"/>
    </source>
</evidence>
<dbReference type="PROSITE" id="PS51748">
    <property type="entry name" value="HEXOKINASE_2"/>
    <property type="match status" value="1"/>
</dbReference>
<evidence type="ECO:0000256" key="2">
    <source>
        <dbReference type="ARBA" id="ARBA00005028"/>
    </source>
</evidence>
<dbReference type="Gene3D" id="3.40.367.20">
    <property type="match status" value="1"/>
</dbReference>
<evidence type="ECO:0000259" key="14">
    <source>
        <dbReference type="Pfam" id="PF03727"/>
    </source>
</evidence>